<dbReference type="AlphaFoldDB" id="A0A9X4ATP5"/>
<gene>
    <name evidence="3" type="ORF">KEG57_28140</name>
</gene>
<name>A0A9X4ATP5_9BACT</name>
<feature type="chain" id="PRO_5040969251" evidence="1">
    <location>
        <begin position="26"/>
        <end position="362"/>
    </location>
</feature>
<dbReference type="GO" id="GO:0047372">
    <property type="term" value="F:monoacylglycerol lipase activity"/>
    <property type="evidence" value="ECO:0007669"/>
    <property type="project" value="TreeGrafter"/>
</dbReference>
<dbReference type="PROSITE" id="PS51257">
    <property type="entry name" value="PROKAR_LIPOPROTEIN"/>
    <property type="match status" value="1"/>
</dbReference>
<dbReference type="PANTHER" id="PTHR43798">
    <property type="entry name" value="MONOACYLGLYCEROL LIPASE"/>
    <property type="match status" value="1"/>
</dbReference>
<accession>A0A9X4ATP5</accession>
<dbReference type="Gene3D" id="3.40.50.1820">
    <property type="entry name" value="alpha/beta hydrolase"/>
    <property type="match status" value="1"/>
</dbReference>
<sequence length="362" mass="39550">MIDPFRRAALAGVALVMAACQPAAALSLSQLASAASSRGSSPAKPAAPGQTFDAELSGYAYPFEVKTFPVAYRGRWLAMRYMDVSPARPNGSTVVLLHGKNFVSAYWEPTMRALLDEGYRVVAPDQIGFGKSSKPADYPFIFQELARNTHALLESIGVPRAFVVGHSMGGMLATRYALMFPAATAGLALVNPIGLEDWKTVVPYKPVGQAFADEFEQTPEKIREYMRTSYFAGAWEPSYDKLLEPIAGFTRAPDYRTVAWCSAATFEMIFTQPVVYEFPRIRVPTLLIIGQRDRTALGKAWAPKELASSLGNYPELGRAAQRAIPGSKLVEIEEAGHLPQVETFDIYRSALVAFLKSVPPSP</sequence>
<dbReference type="InterPro" id="IPR050266">
    <property type="entry name" value="AB_hydrolase_sf"/>
</dbReference>
<dbReference type="Proteomes" id="UP001151081">
    <property type="component" value="Unassembled WGS sequence"/>
</dbReference>
<dbReference type="InterPro" id="IPR000073">
    <property type="entry name" value="AB_hydrolase_1"/>
</dbReference>
<dbReference type="PRINTS" id="PR00111">
    <property type="entry name" value="ABHYDROLASE"/>
</dbReference>
<protein>
    <submittedName>
        <fullName evidence="3">Alpha/beta hydrolase</fullName>
    </submittedName>
</protein>
<dbReference type="GO" id="GO:0046464">
    <property type="term" value="P:acylglycerol catabolic process"/>
    <property type="evidence" value="ECO:0007669"/>
    <property type="project" value="TreeGrafter"/>
</dbReference>
<dbReference type="Pfam" id="PF00561">
    <property type="entry name" value="Abhydrolase_1"/>
    <property type="match status" value="1"/>
</dbReference>
<evidence type="ECO:0000259" key="2">
    <source>
        <dbReference type="Pfam" id="PF00561"/>
    </source>
</evidence>
<proteinExistence type="predicted"/>
<comment type="caution">
    <text evidence="3">The sequence shown here is derived from an EMBL/GenBank/DDBJ whole genome shotgun (WGS) entry which is preliminary data.</text>
</comment>
<organism evidence="3 4">
    <name type="scientific">Polyangium jinanense</name>
    <dbReference type="NCBI Taxonomy" id="2829994"/>
    <lineage>
        <taxon>Bacteria</taxon>
        <taxon>Pseudomonadati</taxon>
        <taxon>Myxococcota</taxon>
        <taxon>Polyangia</taxon>
        <taxon>Polyangiales</taxon>
        <taxon>Polyangiaceae</taxon>
        <taxon>Polyangium</taxon>
    </lineage>
</organism>
<dbReference type="PANTHER" id="PTHR43798:SF33">
    <property type="entry name" value="HYDROLASE, PUTATIVE (AFU_ORTHOLOGUE AFUA_2G14860)-RELATED"/>
    <property type="match status" value="1"/>
</dbReference>
<dbReference type="RefSeq" id="WP_272425723.1">
    <property type="nucleotide sequence ID" value="NZ_JAGTJJ010000020.1"/>
</dbReference>
<keyword evidence="4" id="KW-1185">Reference proteome</keyword>
<keyword evidence="1" id="KW-0732">Signal</keyword>
<dbReference type="InterPro" id="IPR000639">
    <property type="entry name" value="Epox_hydrolase-like"/>
</dbReference>
<evidence type="ECO:0000313" key="3">
    <source>
        <dbReference type="EMBL" id="MDC3984409.1"/>
    </source>
</evidence>
<evidence type="ECO:0000313" key="4">
    <source>
        <dbReference type="Proteomes" id="UP001151081"/>
    </source>
</evidence>
<reference evidence="3 4" key="1">
    <citation type="submission" date="2021-04" db="EMBL/GenBank/DDBJ databases">
        <title>Genome analysis of Polyangium sp.</title>
        <authorList>
            <person name="Li Y."/>
            <person name="Wang J."/>
        </authorList>
    </citation>
    <scope>NUCLEOTIDE SEQUENCE [LARGE SCALE GENOMIC DNA]</scope>
    <source>
        <strain evidence="3 4">SDU14</strain>
    </source>
</reference>
<dbReference type="InterPro" id="IPR029058">
    <property type="entry name" value="AB_hydrolase_fold"/>
</dbReference>
<evidence type="ECO:0000256" key="1">
    <source>
        <dbReference type="SAM" id="SignalP"/>
    </source>
</evidence>
<keyword evidence="3" id="KW-0378">Hydrolase</keyword>
<dbReference type="GO" id="GO:0016020">
    <property type="term" value="C:membrane"/>
    <property type="evidence" value="ECO:0007669"/>
    <property type="project" value="TreeGrafter"/>
</dbReference>
<dbReference type="PRINTS" id="PR00412">
    <property type="entry name" value="EPOXHYDRLASE"/>
</dbReference>
<dbReference type="SUPFAM" id="SSF53474">
    <property type="entry name" value="alpha/beta-Hydrolases"/>
    <property type="match status" value="1"/>
</dbReference>
<feature type="domain" description="AB hydrolase-1" evidence="2">
    <location>
        <begin position="93"/>
        <end position="342"/>
    </location>
</feature>
<feature type="signal peptide" evidence="1">
    <location>
        <begin position="1"/>
        <end position="25"/>
    </location>
</feature>
<dbReference type="EMBL" id="JAGTJJ010000020">
    <property type="protein sequence ID" value="MDC3984409.1"/>
    <property type="molecule type" value="Genomic_DNA"/>
</dbReference>